<evidence type="ECO:0000259" key="8">
    <source>
        <dbReference type="PROSITE" id="PS51384"/>
    </source>
</evidence>
<dbReference type="EMBL" id="CABVPY010000005">
    <property type="protein sequence ID" value="VWB25678.1"/>
    <property type="molecule type" value="Genomic_DNA"/>
</dbReference>
<dbReference type="InterPro" id="IPR050415">
    <property type="entry name" value="MRET"/>
</dbReference>
<sequence>MTSGVGGLTVRVAAKREEAVGICSFELVSTDGRPMPAFSAGSHIDVAVPGGPTRQYSLCNAPEEGHRYQISILRDPNSRGGSAGMHDRVQVGDELAISVPKNHFPLAHDATRSLLMAGGIGVTPILCMAERLAAIGAPFEMHYCARSRARTAFLDRISRATYARHVQFHFDDQPETPTFDIAARLARPESGTHLYVCGPTGFMDAVLDAARAAGWPEAQLHYEFFAAGESPAADSERFEVEVASSGQVVMVEEDESIVQALARVGIEIETSCGQGVCRTCETRVLAGEPDHRDVCLTPEERADNDRLMPCCSRSKSARLVLDL</sequence>
<keyword evidence="1" id="KW-0285">Flavoprotein</keyword>
<protein>
    <submittedName>
        <fullName evidence="9">Ferredoxin-NADPH reductase</fullName>
    </submittedName>
</protein>
<accession>A0A6P2I8H6</accession>
<dbReference type="AlphaFoldDB" id="A0A6P2I8H6"/>
<keyword evidence="2" id="KW-0001">2Fe-2S</keyword>
<evidence type="ECO:0000313" key="10">
    <source>
        <dbReference type="Proteomes" id="UP000494170"/>
    </source>
</evidence>
<dbReference type="SUPFAM" id="SSF54292">
    <property type="entry name" value="2Fe-2S ferredoxin-like"/>
    <property type="match status" value="1"/>
</dbReference>
<keyword evidence="3" id="KW-0479">Metal-binding</keyword>
<evidence type="ECO:0000256" key="1">
    <source>
        <dbReference type="ARBA" id="ARBA00022630"/>
    </source>
</evidence>
<dbReference type="PROSITE" id="PS51085">
    <property type="entry name" value="2FE2S_FER_2"/>
    <property type="match status" value="1"/>
</dbReference>
<organism evidence="9 10">
    <name type="scientific">Burkholderia lata (strain ATCC 17760 / DSM 23089 / LMG 22485 / NCIMB 9086 / R18194 / 383)</name>
    <dbReference type="NCBI Taxonomy" id="482957"/>
    <lineage>
        <taxon>Bacteria</taxon>
        <taxon>Pseudomonadati</taxon>
        <taxon>Pseudomonadota</taxon>
        <taxon>Betaproteobacteria</taxon>
        <taxon>Burkholderiales</taxon>
        <taxon>Burkholderiaceae</taxon>
        <taxon>Burkholderia</taxon>
        <taxon>Burkholderia cepacia complex</taxon>
    </lineage>
</organism>
<dbReference type="InterPro" id="IPR036010">
    <property type="entry name" value="2Fe-2S_ferredoxin-like_sf"/>
</dbReference>
<dbReference type="SUPFAM" id="SSF63380">
    <property type="entry name" value="Riboflavin synthase domain-like"/>
    <property type="match status" value="1"/>
</dbReference>
<dbReference type="CDD" id="cd00207">
    <property type="entry name" value="fer2"/>
    <property type="match status" value="1"/>
</dbReference>
<gene>
    <name evidence="9" type="ORF">BLA6863_01059</name>
</gene>
<dbReference type="GO" id="GO:0046872">
    <property type="term" value="F:metal ion binding"/>
    <property type="evidence" value="ECO:0007669"/>
    <property type="project" value="UniProtKB-KW"/>
</dbReference>
<dbReference type="PROSITE" id="PS51384">
    <property type="entry name" value="FAD_FR"/>
    <property type="match status" value="1"/>
</dbReference>
<dbReference type="InterPro" id="IPR012675">
    <property type="entry name" value="Beta-grasp_dom_sf"/>
</dbReference>
<evidence type="ECO:0000259" key="7">
    <source>
        <dbReference type="PROSITE" id="PS51085"/>
    </source>
</evidence>
<reference evidence="9 10" key="1">
    <citation type="submission" date="2019-09" db="EMBL/GenBank/DDBJ databases">
        <authorList>
            <person name="Depoorter E."/>
        </authorList>
    </citation>
    <scope>NUCLEOTIDE SEQUENCE [LARGE SCALE GENOMIC DNA]</scope>
    <source>
        <strain evidence="9">LMG 6863</strain>
    </source>
</reference>
<dbReference type="PANTHER" id="PTHR47354">
    <property type="entry name" value="NADH OXIDOREDUCTASE HCR"/>
    <property type="match status" value="1"/>
</dbReference>
<dbReference type="PANTHER" id="PTHR47354:SF1">
    <property type="entry name" value="CARNITINE MONOOXYGENASE REDUCTASE SUBUNIT"/>
    <property type="match status" value="1"/>
</dbReference>
<keyword evidence="6" id="KW-0411">Iron-sulfur</keyword>
<dbReference type="InterPro" id="IPR017938">
    <property type="entry name" value="Riboflavin_synthase-like_b-brl"/>
</dbReference>
<evidence type="ECO:0000256" key="2">
    <source>
        <dbReference type="ARBA" id="ARBA00022714"/>
    </source>
</evidence>
<evidence type="ECO:0000256" key="6">
    <source>
        <dbReference type="ARBA" id="ARBA00023014"/>
    </source>
</evidence>
<proteinExistence type="predicted"/>
<evidence type="ECO:0000256" key="3">
    <source>
        <dbReference type="ARBA" id="ARBA00022723"/>
    </source>
</evidence>
<feature type="domain" description="FAD-binding FR-type" evidence="8">
    <location>
        <begin position="5"/>
        <end position="107"/>
    </location>
</feature>
<evidence type="ECO:0000313" key="9">
    <source>
        <dbReference type="EMBL" id="VWB25678.1"/>
    </source>
</evidence>
<dbReference type="RefSeq" id="WP_174938068.1">
    <property type="nucleotide sequence ID" value="NZ_CABVPY010000005.1"/>
</dbReference>
<dbReference type="Gene3D" id="3.40.50.80">
    <property type="entry name" value="Nucleotide-binding domain of ferredoxin-NADP reductase (FNR) module"/>
    <property type="match status" value="1"/>
</dbReference>
<dbReference type="PRINTS" id="PR00409">
    <property type="entry name" value="PHDIOXRDTASE"/>
</dbReference>
<evidence type="ECO:0000256" key="4">
    <source>
        <dbReference type="ARBA" id="ARBA00023002"/>
    </source>
</evidence>
<dbReference type="Pfam" id="PF22290">
    <property type="entry name" value="DmmA-like_N"/>
    <property type="match status" value="1"/>
</dbReference>
<dbReference type="SUPFAM" id="SSF52343">
    <property type="entry name" value="Ferredoxin reductase-like, C-terminal NADP-linked domain"/>
    <property type="match status" value="1"/>
</dbReference>
<dbReference type="GO" id="GO:0051537">
    <property type="term" value="F:2 iron, 2 sulfur cluster binding"/>
    <property type="evidence" value="ECO:0007669"/>
    <property type="project" value="UniProtKB-KW"/>
</dbReference>
<evidence type="ECO:0000256" key="5">
    <source>
        <dbReference type="ARBA" id="ARBA00023004"/>
    </source>
</evidence>
<dbReference type="Proteomes" id="UP000494170">
    <property type="component" value="Unassembled WGS sequence"/>
</dbReference>
<dbReference type="Gene3D" id="3.10.20.30">
    <property type="match status" value="1"/>
</dbReference>
<dbReference type="InterPro" id="IPR001041">
    <property type="entry name" value="2Fe-2S_ferredoxin-type"/>
</dbReference>
<dbReference type="InterPro" id="IPR054582">
    <property type="entry name" value="DmmA-like_N"/>
</dbReference>
<name>A0A6P2I8H6_BURL3</name>
<dbReference type="InterPro" id="IPR017927">
    <property type="entry name" value="FAD-bd_FR_type"/>
</dbReference>
<dbReference type="Pfam" id="PF00111">
    <property type="entry name" value="Fer2"/>
    <property type="match status" value="1"/>
</dbReference>
<dbReference type="CDD" id="cd06185">
    <property type="entry name" value="PDR_like"/>
    <property type="match status" value="1"/>
</dbReference>
<dbReference type="GO" id="GO:0016491">
    <property type="term" value="F:oxidoreductase activity"/>
    <property type="evidence" value="ECO:0007669"/>
    <property type="project" value="UniProtKB-KW"/>
</dbReference>
<dbReference type="Gene3D" id="2.40.30.10">
    <property type="entry name" value="Translation factors"/>
    <property type="match status" value="1"/>
</dbReference>
<dbReference type="InterPro" id="IPR039261">
    <property type="entry name" value="FNR_nucleotide-bd"/>
</dbReference>
<feature type="domain" description="2Fe-2S ferredoxin-type" evidence="7">
    <location>
        <begin position="238"/>
        <end position="323"/>
    </location>
</feature>
<keyword evidence="5" id="KW-0408">Iron</keyword>
<keyword evidence="4" id="KW-0560">Oxidoreductase</keyword>